<dbReference type="OrthoDB" id="185373at2759"/>
<evidence type="ECO:0000313" key="1">
    <source>
        <dbReference type="Ensembl" id="ENSCAFP00000058965.1"/>
    </source>
</evidence>
<dbReference type="AlphaFoldDB" id="A0A8C0SZI8"/>
<evidence type="ECO:0000313" key="4">
    <source>
        <dbReference type="Proteomes" id="UP000002254"/>
    </source>
</evidence>
<gene>
    <name evidence="3" type="primary">PTCD3</name>
</gene>
<dbReference type="Proteomes" id="UP000694429">
    <property type="component" value="Chromosome 17"/>
</dbReference>
<evidence type="ECO:0000313" key="3">
    <source>
        <dbReference type="Ensembl" id="ENSCAFP00040027572.1"/>
    </source>
</evidence>
<evidence type="ECO:0000313" key="2">
    <source>
        <dbReference type="Ensembl" id="ENSCAFP00030014245.1"/>
    </source>
</evidence>
<accession>A0A8P0TAZ6</accession>
<proteinExistence type="predicted"/>
<reference evidence="3" key="2">
    <citation type="submission" date="2018-10" db="EMBL/GenBank/DDBJ databases">
        <title>De novo assembly of a Great Dane genome.</title>
        <authorList>
            <person name="Kidd J.M."/>
            <person name="Pendleton A.L."/>
            <person name="Shen F."/>
            <person name="Emery S."/>
        </authorList>
    </citation>
    <scope>NUCLEOTIDE SEQUENCE [LARGE SCALE GENOMIC DNA]</scope>
    <source>
        <strain evidence="3">Great Dane</strain>
    </source>
</reference>
<protein>
    <submittedName>
        <fullName evidence="3">Pentatricopeptide repeat domain 3</fullName>
    </submittedName>
</protein>
<dbReference type="Ensembl" id="ENSCAFT00000075397.2">
    <property type="protein sequence ID" value="ENSCAFP00000058965.1"/>
    <property type="gene ID" value="ENSCAFG00000007584.5"/>
</dbReference>
<dbReference type="Ensembl" id="ENSCAFT00040031708.1">
    <property type="protein sequence ID" value="ENSCAFP00040027572.1"/>
    <property type="gene ID" value="ENSCAFG00040017080.1"/>
</dbReference>
<dbReference type="Proteomes" id="UP000694542">
    <property type="component" value="Chromosome 17"/>
</dbReference>
<organism evidence="3 5">
    <name type="scientific">Canis lupus familiaris</name>
    <name type="common">Dog</name>
    <name type="synonym">Canis familiaris</name>
    <dbReference type="NCBI Taxonomy" id="9615"/>
    <lineage>
        <taxon>Eukaryota</taxon>
        <taxon>Metazoa</taxon>
        <taxon>Chordata</taxon>
        <taxon>Craniata</taxon>
        <taxon>Vertebrata</taxon>
        <taxon>Euteleostomi</taxon>
        <taxon>Mammalia</taxon>
        <taxon>Eutheria</taxon>
        <taxon>Laurasiatheria</taxon>
        <taxon>Carnivora</taxon>
        <taxon>Caniformia</taxon>
        <taxon>Canidae</taxon>
        <taxon>Canis</taxon>
    </lineage>
</organism>
<name>A0A8C0SZI8_CANLF</name>
<sequence length="69" mass="7588">MAAAATSRWLGFRCRLCLKLRGQRASPCGQIPCCRFYSGSATLPKVEGTNITGIEEVVIPRKKTCDLEK</sequence>
<accession>A0A8C0SZI8</accession>
<reference evidence="1 4" key="1">
    <citation type="journal article" date="2005" name="Nature">
        <title>Genome sequence, comparative analysis and haplotype structure of the domestic dog.</title>
        <authorList>
            <consortium name="Broad Sequencing Platform"/>
            <person name="Lindblad-Toh K."/>
            <person name="Wade C.M."/>
            <person name="Mikkelsen T.S."/>
            <person name="Karlsson E.K."/>
            <person name="Jaffe D.B."/>
            <person name="Kamal M."/>
            <person name="Clamp M."/>
            <person name="Chang J.L."/>
            <person name="Kulbokas E.J. III"/>
            <person name="Zody M.C."/>
            <person name="Mauceli E."/>
            <person name="Xie X."/>
            <person name="Breen M."/>
            <person name="Wayne R.K."/>
            <person name="Ostrander E.A."/>
            <person name="Ponting C.P."/>
            <person name="Galibert F."/>
            <person name="Smith D.R."/>
            <person name="DeJong P.J."/>
            <person name="Kirkness E."/>
            <person name="Alvarez P."/>
            <person name="Biagi T."/>
            <person name="Brockman W."/>
            <person name="Butler J."/>
            <person name="Chin C.W."/>
            <person name="Cook A."/>
            <person name="Cuff J."/>
            <person name="Daly M.J."/>
            <person name="DeCaprio D."/>
            <person name="Gnerre S."/>
            <person name="Grabherr M."/>
            <person name="Kellis M."/>
            <person name="Kleber M."/>
            <person name="Bardeleben C."/>
            <person name="Goodstadt L."/>
            <person name="Heger A."/>
            <person name="Hitte C."/>
            <person name="Kim L."/>
            <person name="Koepfli K.P."/>
            <person name="Parker H.G."/>
            <person name="Pollinger J.P."/>
            <person name="Searle S.M."/>
            <person name="Sutter N.B."/>
            <person name="Thomas R."/>
            <person name="Webber C."/>
            <person name="Baldwin J."/>
            <person name="Abebe A."/>
            <person name="Abouelleil A."/>
            <person name="Aftuck L."/>
            <person name="Ait-Zahra M."/>
            <person name="Aldredge T."/>
            <person name="Allen N."/>
            <person name="An P."/>
            <person name="Anderson S."/>
            <person name="Antoine C."/>
            <person name="Arachchi H."/>
            <person name="Aslam A."/>
            <person name="Ayotte L."/>
            <person name="Bachantsang P."/>
            <person name="Barry A."/>
            <person name="Bayul T."/>
            <person name="Benamara M."/>
            <person name="Berlin A."/>
            <person name="Bessette D."/>
            <person name="Blitshteyn B."/>
            <person name="Bloom T."/>
            <person name="Blye J."/>
            <person name="Boguslavskiy L."/>
            <person name="Bonnet C."/>
            <person name="Boukhgalter B."/>
            <person name="Brown A."/>
            <person name="Cahill P."/>
            <person name="Calixte N."/>
            <person name="Camarata J."/>
            <person name="Cheshatsang Y."/>
            <person name="Chu J."/>
            <person name="Citroen M."/>
            <person name="Collymore A."/>
            <person name="Cooke P."/>
            <person name="Dawoe T."/>
            <person name="Daza R."/>
            <person name="Decktor K."/>
            <person name="DeGray S."/>
            <person name="Dhargay N."/>
            <person name="Dooley K."/>
            <person name="Dooley K."/>
            <person name="Dorje P."/>
            <person name="Dorjee K."/>
            <person name="Dorris L."/>
            <person name="Duffey N."/>
            <person name="Dupes A."/>
            <person name="Egbiremolen O."/>
            <person name="Elong R."/>
            <person name="Falk J."/>
            <person name="Farina A."/>
            <person name="Faro S."/>
            <person name="Ferguson D."/>
            <person name="Ferreira P."/>
            <person name="Fisher S."/>
            <person name="FitzGerald M."/>
            <person name="Foley K."/>
            <person name="Foley C."/>
            <person name="Franke A."/>
            <person name="Friedrich D."/>
            <person name="Gage D."/>
            <person name="Garber M."/>
            <person name="Gearin G."/>
            <person name="Giannoukos G."/>
            <person name="Goode T."/>
            <person name="Goyette A."/>
            <person name="Graham J."/>
            <person name="Grandbois E."/>
            <person name="Gyaltsen K."/>
            <person name="Hafez N."/>
            <person name="Hagopian D."/>
            <person name="Hagos B."/>
            <person name="Hall J."/>
            <person name="Healy C."/>
            <person name="Hegarty R."/>
            <person name="Honan T."/>
            <person name="Horn A."/>
            <person name="Houde N."/>
            <person name="Hughes L."/>
            <person name="Hunnicutt L."/>
            <person name="Husby M."/>
            <person name="Jester B."/>
            <person name="Jones C."/>
            <person name="Kamat A."/>
            <person name="Kanga B."/>
            <person name="Kells C."/>
            <person name="Khazanovich D."/>
            <person name="Kieu A.C."/>
            <person name="Kisner P."/>
            <person name="Kumar M."/>
            <person name="Lance K."/>
            <person name="Landers T."/>
            <person name="Lara M."/>
            <person name="Lee W."/>
            <person name="Leger J.P."/>
            <person name="Lennon N."/>
            <person name="Leuper L."/>
            <person name="LeVine S."/>
            <person name="Liu J."/>
            <person name="Liu X."/>
            <person name="Lokyitsang Y."/>
            <person name="Lokyitsang T."/>
            <person name="Lui A."/>
            <person name="Macdonald J."/>
            <person name="Major J."/>
            <person name="Marabella R."/>
            <person name="Maru K."/>
            <person name="Matthews C."/>
            <person name="McDonough S."/>
            <person name="Mehta T."/>
            <person name="Meldrim J."/>
            <person name="Melnikov A."/>
            <person name="Meneus L."/>
            <person name="Mihalev A."/>
            <person name="Mihova T."/>
            <person name="Miller K."/>
            <person name="Mittelman R."/>
            <person name="Mlenga V."/>
            <person name="Mulrain L."/>
            <person name="Munson G."/>
            <person name="Navidi A."/>
            <person name="Naylor J."/>
            <person name="Nguyen T."/>
            <person name="Nguyen N."/>
            <person name="Nguyen C."/>
            <person name="Nguyen T."/>
            <person name="Nicol R."/>
            <person name="Norbu N."/>
            <person name="Norbu C."/>
            <person name="Novod N."/>
            <person name="Nyima T."/>
            <person name="Olandt P."/>
            <person name="O'Neill B."/>
            <person name="O'Neill K."/>
            <person name="Osman S."/>
            <person name="Oyono L."/>
            <person name="Patti C."/>
            <person name="Perrin D."/>
            <person name="Phunkhang P."/>
            <person name="Pierre F."/>
            <person name="Priest M."/>
            <person name="Rachupka A."/>
            <person name="Raghuraman S."/>
            <person name="Rameau R."/>
            <person name="Ray V."/>
            <person name="Raymond C."/>
            <person name="Rege F."/>
            <person name="Rise C."/>
            <person name="Rogers J."/>
            <person name="Rogov P."/>
            <person name="Sahalie J."/>
            <person name="Settipalli S."/>
            <person name="Sharpe T."/>
            <person name="Shea T."/>
            <person name="Sheehan M."/>
            <person name="Sherpa N."/>
            <person name="Shi J."/>
            <person name="Shih D."/>
            <person name="Sloan J."/>
            <person name="Smith C."/>
            <person name="Sparrow T."/>
            <person name="Stalker J."/>
            <person name="Stange-Thomann N."/>
            <person name="Stavropoulos S."/>
            <person name="Stone C."/>
            <person name="Stone S."/>
            <person name="Sykes S."/>
            <person name="Tchuinga P."/>
            <person name="Tenzing P."/>
            <person name="Tesfaye S."/>
            <person name="Thoulutsang D."/>
            <person name="Thoulutsang Y."/>
            <person name="Topham K."/>
            <person name="Topping I."/>
            <person name="Tsamla T."/>
            <person name="Vassiliev H."/>
            <person name="Venkataraman V."/>
            <person name="Vo A."/>
            <person name="Wangchuk T."/>
            <person name="Wangdi T."/>
            <person name="Weiand M."/>
            <person name="Wilkinson J."/>
            <person name="Wilson A."/>
            <person name="Yadav S."/>
            <person name="Yang S."/>
            <person name="Yang X."/>
            <person name="Young G."/>
            <person name="Yu Q."/>
            <person name="Zainoun J."/>
            <person name="Zembek L."/>
            <person name="Zimmer A."/>
            <person name="Lander E.S."/>
        </authorList>
    </citation>
    <scope>NUCLEOTIDE SEQUENCE [LARGE SCALE GENOMIC DNA]</scope>
    <source>
        <strain evidence="1">Boxer</strain>
    </source>
</reference>
<reference evidence="3" key="4">
    <citation type="submission" date="2025-05" db="UniProtKB">
        <authorList>
            <consortium name="Ensembl"/>
        </authorList>
    </citation>
    <scope>IDENTIFICATION</scope>
</reference>
<dbReference type="Ensembl" id="ENSCAFT00030016315.1">
    <property type="protein sequence ID" value="ENSCAFP00030014245.1"/>
    <property type="gene ID" value="ENSCAFG00030008736.1"/>
</dbReference>
<reference evidence="2" key="3">
    <citation type="submission" date="2019-03" db="EMBL/GenBank/DDBJ databases">
        <authorList>
            <person name="Warren W.C."/>
            <person name="Johnson G.S."/>
        </authorList>
    </citation>
    <scope>NUCLEOTIDE SEQUENCE [LARGE SCALE GENOMIC DNA]</scope>
    <source>
        <strain evidence="2">Basenji</strain>
    </source>
</reference>
<evidence type="ECO:0000313" key="5">
    <source>
        <dbReference type="Proteomes" id="UP000694542"/>
    </source>
</evidence>
<dbReference type="Proteomes" id="UP000002254">
    <property type="component" value="Chromosome 17"/>
</dbReference>